<reference evidence="1 2" key="1">
    <citation type="submission" date="2011-10" db="EMBL/GenBank/DDBJ databases">
        <title>Whole genome sequence of Selenomonas ruminantium subsp. lactilytica TAM6421.</title>
        <authorList>
            <person name="Oguchi A."/>
            <person name="Ankai A."/>
            <person name="Kaneko J."/>
            <person name="Yamada-Narita S."/>
            <person name="Fukui S."/>
            <person name="Takahashi M."/>
            <person name="Onodera T."/>
            <person name="Kojima S."/>
            <person name="Fushimi T."/>
            <person name="Abe N."/>
            <person name="Kamio Y."/>
            <person name="Yamazaki S."/>
            <person name="Fujita N."/>
        </authorList>
    </citation>
    <scope>NUCLEOTIDE SEQUENCE [LARGE SCALE GENOMIC DNA]</scope>
    <source>
        <strain evidence="2">NBRC 103574 / TAM6421</strain>
    </source>
</reference>
<dbReference type="Proteomes" id="UP000007887">
    <property type="component" value="Chromosome"/>
</dbReference>
<accession>I0GS00</accession>
<name>I0GS00_SELRL</name>
<organism evidence="1 2">
    <name type="scientific">Selenomonas ruminantium subsp. lactilytica (strain NBRC 103574 / TAM6421)</name>
    <dbReference type="NCBI Taxonomy" id="927704"/>
    <lineage>
        <taxon>Bacteria</taxon>
        <taxon>Bacillati</taxon>
        <taxon>Bacillota</taxon>
        <taxon>Negativicutes</taxon>
        <taxon>Selenomonadales</taxon>
        <taxon>Selenomonadaceae</taxon>
        <taxon>Selenomonas</taxon>
    </lineage>
</organism>
<proteinExistence type="predicted"/>
<sequence>MSIIMEDNPDTMVTCKRLIGYSEAELRAINIKDNTHNGDWDIDMLADWTADLTVDLGLDEATKKDVKERTIDEMELVAYEKYDYVIIACKSELDYDMLTTRLGIKDKKVPIVEGKRSIKARAVWYGDVQDKLFGGI</sequence>
<evidence type="ECO:0000313" key="2">
    <source>
        <dbReference type="Proteomes" id="UP000007887"/>
    </source>
</evidence>
<dbReference type="KEGG" id="sri:SELR_18290"/>
<dbReference type="EMBL" id="AP012292">
    <property type="protein sequence ID" value="BAL83537.1"/>
    <property type="molecule type" value="Genomic_DNA"/>
</dbReference>
<dbReference type="PATRIC" id="fig|927704.6.peg.1900"/>
<dbReference type="AlphaFoldDB" id="I0GS00"/>
<gene>
    <name evidence="1" type="ordered locus">SELR_18290</name>
</gene>
<protein>
    <submittedName>
        <fullName evidence="1">Uncharacterized protein</fullName>
    </submittedName>
</protein>
<dbReference type="HOGENOM" id="CLU_1874002_0_0_9"/>
<evidence type="ECO:0000313" key="1">
    <source>
        <dbReference type="EMBL" id="BAL83537.1"/>
    </source>
</evidence>